<sequence>MTGPVAQHGEGPIWWPDGTLRWVDMLAGDVLSLDGDARIARRRVGEVAAALRPRTGGGAVVAVERGFTLCDPDGSLRPLDPLWQDPGVRMNEGGCAPDGSFWCGSMAYDARSGLGALFRLAPDLSVTRELTGVTISNGLDWNPDGTTAYYVDTATGRIDKFDWAPGSGLTDRRPFVRIPADEGAPDGLTVDSEGGVWVALWGGSAVRRYAPDGRLDAVVAVAARQVTACALGGPRGDELVITTSRVGLRPDDDPLAGCLFHASVGVRGQAVRHFAG</sequence>
<evidence type="ECO:0000313" key="4">
    <source>
        <dbReference type="Proteomes" id="UP001550348"/>
    </source>
</evidence>
<dbReference type="SUPFAM" id="SSF63829">
    <property type="entry name" value="Calcium-dependent phosphotriesterase"/>
    <property type="match status" value="1"/>
</dbReference>
<organism evidence="3 4">
    <name type="scientific">Micromonospora fulviviridis</name>
    <dbReference type="NCBI Taxonomy" id="47860"/>
    <lineage>
        <taxon>Bacteria</taxon>
        <taxon>Bacillati</taxon>
        <taxon>Actinomycetota</taxon>
        <taxon>Actinomycetes</taxon>
        <taxon>Micromonosporales</taxon>
        <taxon>Micromonosporaceae</taxon>
        <taxon>Micromonospora</taxon>
    </lineage>
</organism>
<dbReference type="PRINTS" id="PR01790">
    <property type="entry name" value="SMP30FAMILY"/>
</dbReference>
<dbReference type="EC" id="3.1.1.99" evidence="3"/>
<feature type="domain" description="SMP-30/Gluconolactonase/LRE-like region" evidence="2">
    <location>
        <begin position="9"/>
        <end position="244"/>
    </location>
</feature>
<dbReference type="InterPro" id="IPR005511">
    <property type="entry name" value="SMP-30"/>
</dbReference>
<accession>A0ABV2VTJ3</accession>
<dbReference type="EMBL" id="JBEXRX010000152">
    <property type="protein sequence ID" value="MEU0156113.1"/>
    <property type="molecule type" value="Genomic_DNA"/>
</dbReference>
<gene>
    <name evidence="3" type="ORF">ABZ071_30310</name>
</gene>
<comment type="caution">
    <text evidence="3">The sequence shown here is derived from an EMBL/GenBank/DDBJ whole genome shotgun (WGS) entry which is preliminary data.</text>
</comment>
<dbReference type="RefSeq" id="WP_355667648.1">
    <property type="nucleotide sequence ID" value="NZ_JBEXRX010000152.1"/>
</dbReference>
<dbReference type="InterPro" id="IPR013658">
    <property type="entry name" value="SGL"/>
</dbReference>
<keyword evidence="4" id="KW-1185">Reference proteome</keyword>
<dbReference type="Pfam" id="PF08450">
    <property type="entry name" value="SGL"/>
    <property type="match status" value="1"/>
</dbReference>
<dbReference type="PANTHER" id="PTHR10907">
    <property type="entry name" value="REGUCALCIN"/>
    <property type="match status" value="1"/>
</dbReference>
<keyword evidence="3" id="KW-0378">Hydrolase</keyword>
<comment type="similarity">
    <text evidence="1">Belongs to the SMP-30/CGR1 family.</text>
</comment>
<dbReference type="Proteomes" id="UP001550348">
    <property type="component" value="Unassembled WGS sequence"/>
</dbReference>
<protein>
    <submittedName>
        <fullName evidence="3">SMP-30/gluconolactonase/LRE family protein</fullName>
        <ecNumber evidence="3">3.1.1.99</ecNumber>
    </submittedName>
</protein>
<dbReference type="PANTHER" id="PTHR10907:SF47">
    <property type="entry name" value="REGUCALCIN"/>
    <property type="match status" value="1"/>
</dbReference>
<name>A0ABV2VTJ3_9ACTN</name>
<reference evidence="3 4" key="1">
    <citation type="submission" date="2024-06" db="EMBL/GenBank/DDBJ databases">
        <title>The Natural Products Discovery Center: Release of the First 8490 Sequenced Strains for Exploring Actinobacteria Biosynthetic Diversity.</title>
        <authorList>
            <person name="Kalkreuter E."/>
            <person name="Kautsar S.A."/>
            <person name="Yang D."/>
            <person name="Bader C.D."/>
            <person name="Teijaro C.N."/>
            <person name="Fluegel L."/>
            <person name="Davis C.M."/>
            <person name="Simpson J.R."/>
            <person name="Lauterbach L."/>
            <person name="Steele A.D."/>
            <person name="Gui C."/>
            <person name="Meng S."/>
            <person name="Li G."/>
            <person name="Viehrig K."/>
            <person name="Ye F."/>
            <person name="Su P."/>
            <person name="Kiefer A.F."/>
            <person name="Nichols A."/>
            <person name="Cepeda A.J."/>
            <person name="Yan W."/>
            <person name="Fan B."/>
            <person name="Jiang Y."/>
            <person name="Adhikari A."/>
            <person name="Zheng C.-J."/>
            <person name="Schuster L."/>
            <person name="Cowan T.M."/>
            <person name="Smanski M.J."/>
            <person name="Chevrette M.G."/>
            <person name="De Carvalho L.P.S."/>
            <person name="Shen B."/>
        </authorList>
    </citation>
    <scope>NUCLEOTIDE SEQUENCE [LARGE SCALE GENOMIC DNA]</scope>
    <source>
        <strain evidence="3 4">NPDC006286</strain>
    </source>
</reference>
<evidence type="ECO:0000313" key="3">
    <source>
        <dbReference type="EMBL" id="MEU0156113.1"/>
    </source>
</evidence>
<dbReference type="InterPro" id="IPR011042">
    <property type="entry name" value="6-blade_b-propeller_TolB-like"/>
</dbReference>
<dbReference type="GO" id="GO:0016787">
    <property type="term" value="F:hydrolase activity"/>
    <property type="evidence" value="ECO:0007669"/>
    <property type="project" value="UniProtKB-KW"/>
</dbReference>
<evidence type="ECO:0000256" key="1">
    <source>
        <dbReference type="ARBA" id="ARBA00008853"/>
    </source>
</evidence>
<proteinExistence type="inferred from homology"/>
<evidence type="ECO:0000259" key="2">
    <source>
        <dbReference type="Pfam" id="PF08450"/>
    </source>
</evidence>
<dbReference type="Gene3D" id="2.120.10.30">
    <property type="entry name" value="TolB, C-terminal domain"/>
    <property type="match status" value="1"/>
</dbReference>